<dbReference type="PANTHER" id="PTHR23199">
    <property type="entry name" value="NEUROTROPHIN 1-RELATED"/>
    <property type="match status" value="1"/>
</dbReference>
<dbReference type="Proteomes" id="UP001153954">
    <property type="component" value="Unassembled WGS sequence"/>
</dbReference>
<dbReference type="InterPro" id="IPR052444">
    <property type="entry name" value="Spz/Toll_ligand-like"/>
</dbReference>
<dbReference type="PANTHER" id="PTHR23199:SF12">
    <property type="entry name" value="NEUROTROPHIN 1-RELATED"/>
    <property type="match status" value="1"/>
</dbReference>
<keyword evidence="2" id="KW-1015">Disulfide bond</keyword>
<keyword evidence="6" id="KW-1185">Reference proteome</keyword>
<dbReference type="InterPro" id="IPR029034">
    <property type="entry name" value="Cystine-knot_cytokine"/>
</dbReference>
<dbReference type="GO" id="GO:0008083">
    <property type="term" value="F:growth factor activity"/>
    <property type="evidence" value="ECO:0007669"/>
    <property type="project" value="TreeGrafter"/>
</dbReference>
<dbReference type="Pfam" id="PF16077">
    <property type="entry name" value="Spaetzle"/>
    <property type="match status" value="1"/>
</dbReference>
<reference evidence="5" key="1">
    <citation type="submission" date="2022-03" db="EMBL/GenBank/DDBJ databases">
        <authorList>
            <person name="Tunstrom K."/>
        </authorList>
    </citation>
    <scope>NUCLEOTIDE SEQUENCE</scope>
</reference>
<organism evidence="5 6">
    <name type="scientific">Euphydryas editha</name>
    <name type="common">Edith's checkerspot</name>
    <dbReference type="NCBI Taxonomy" id="104508"/>
    <lineage>
        <taxon>Eukaryota</taxon>
        <taxon>Metazoa</taxon>
        <taxon>Ecdysozoa</taxon>
        <taxon>Arthropoda</taxon>
        <taxon>Hexapoda</taxon>
        <taxon>Insecta</taxon>
        <taxon>Pterygota</taxon>
        <taxon>Neoptera</taxon>
        <taxon>Endopterygota</taxon>
        <taxon>Lepidoptera</taxon>
        <taxon>Glossata</taxon>
        <taxon>Ditrysia</taxon>
        <taxon>Papilionoidea</taxon>
        <taxon>Nymphalidae</taxon>
        <taxon>Nymphalinae</taxon>
        <taxon>Euphydryas</taxon>
    </lineage>
</organism>
<sequence length="187" mass="21306">MNTNKVKDGFVQALLTNNMAQLVKTFLHWGPEFGDVSLHPNTESCGNHSICTRVTNYPTELVKKLLNDLKSINITKLTFENLDVVDGDFENICSYKEEIFYPLVAKNTAGTWKFILNGNSFQGFVVELCKEKCEEGTFITTGDYKLDCVQKFNYRKMLYLDMENREVAIDSFEVPSCCSCGLIKKHN</sequence>
<dbReference type="EMBL" id="CAKOGL010000028">
    <property type="protein sequence ID" value="CAH2105298.1"/>
    <property type="molecule type" value="Genomic_DNA"/>
</dbReference>
<keyword evidence="1" id="KW-0732">Signal</keyword>
<protein>
    <recommendedName>
        <fullName evidence="4">Spaetzle domain-containing protein</fullName>
    </recommendedName>
</protein>
<evidence type="ECO:0000313" key="5">
    <source>
        <dbReference type="EMBL" id="CAH2105298.1"/>
    </source>
</evidence>
<dbReference type="GO" id="GO:0005615">
    <property type="term" value="C:extracellular space"/>
    <property type="evidence" value="ECO:0007669"/>
    <property type="project" value="UniProtKB-ARBA"/>
</dbReference>
<name>A0AAU9V1V4_EUPED</name>
<accession>A0AAU9V1V4</accession>
<dbReference type="GO" id="GO:0045087">
    <property type="term" value="P:innate immune response"/>
    <property type="evidence" value="ECO:0007669"/>
    <property type="project" value="TreeGrafter"/>
</dbReference>
<evidence type="ECO:0000256" key="1">
    <source>
        <dbReference type="ARBA" id="ARBA00022729"/>
    </source>
</evidence>
<proteinExistence type="predicted"/>
<dbReference type="AlphaFoldDB" id="A0AAU9V1V4"/>
<dbReference type="GO" id="GO:0005121">
    <property type="term" value="F:Toll binding"/>
    <property type="evidence" value="ECO:0007669"/>
    <property type="project" value="TreeGrafter"/>
</dbReference>
<dbReference type="GO" id="GO:0021556">
    <property type="term" value="P:central nervous system formation"/>
    <property type="evidence" value="ECO:0007669"/>
    <property type="project" value="TreeGrafter"/>
</dbReference>
<dbReference type="SUPFAM" id="SSF57501">
    <property type="entry name" value="Cystine-knot cytokines"/>
    <property type="match status" value="1"/>
</dbReference>
<comment type="caution">
    <text evidence="5">The sequence shown here is derived from an EMBL/GenBank/DDBJ whole genome shotgun (WGS) entry which is preliminary data.</text>
</comment>
<keyword evidence="3" id="KW-0325">Glycoprotein</keyword>
<evidence type="ECO:0000313" key="6">
    <source>
        <dbReference type="Proteomes" id="UP001153954"/>
    </source>
</evidence>
<dbReference type="Gene3D" id="2.10.90.10">
    <property type="entry name" value="Cystine-knot cytokines"/>
    <property type="match status" value="1"/>
</dbReference>
<evidence type="ECO:0000256" key="2">
    <source>
        <dbReference type="ARBA" id="ARBA00023157"/>
    </source>
</evidence>
<dbReference type="InterPro" id="IPR032104">
    <property type="entry name" value="Spaetzle"/>
</dbReference>
<feature type="domain" description="Spaetzle" evidence="4">
    <location>
        <begin position="91"/>
        <end position="181"/>
    </location>
</feature>
<gene>
    <name evidence="5" type="ORF">EEDITHA_LOCUS19575</name>
</gene>
<evidence type="ECO:0000256" key="3">
    <source>
        <dbReference type="ARBA" id="ARBA00023180"/>
    </source>
</evidence>
<evidence type="ECO:0000259" key="4">
    <source>
        <dbReference type="Pfam" id="PF16077"/>
    </source>
</evidence>